<comment type="subcellular location">
    <subcellularLocation>
        <location evidence="1">Cell membrane</location>
        <topology evidence="1">Multi-pass membrane protein</topology>
    </subcellularLocation>
</comment>
<keyword evidence="8" id="KW-1015">Disulfide bond</keyword>
<dbReference type="InterPro" id="IPR000276">
    <property type="entry name" value="GPCR_Rhodpsn"/>
</dbReference>
<proteinExistence type="inferred from homology"/>
<feature type="transmembrane region" description="Helical" evidence="13">
    <location>
        <begin position="94"/>
        <end position="112"/>
    </location>
</feature>
<keyword evidence="3" id="KW-1003">Cell membrane</keyword>
<keyword evidence="5 13" id="KW-1133">Transmembrane helix</keyword>
<accession>A0A7R8UZL0</accession>
<gene>
    <name evidence="15" type="ORF">HERILL_LOCUS12479</name>
</gene>
<evidence type="ECO:0000256" key="2">
    <source>
        <dbReference type="ARBA" id="ARBA00010663"/>
    </source>
</evidence>
<evidence type="ECO:0000259" key="14">
    <source>
        <dbReference type="PROSITE" id="PS50262"/>
    </source>
</evidence>
<feature type="domain" description="G-protein coupled receptors family 1 profile" evidence="14">
    <location>
        <begin position="33"/>
        <end position="287"/>
    </location>
</feature>
<comment type="similarity">
    <text evidence="2 12">Belongs to the G-protein coupled receptor 1 family.</text>
</comment>
<evidence type="ECO:0000256" key="5">
    <source>
        <dbReference type="ARBA" id="ARBA00022989"/>
    </source>
</evidence>
<dbReference type="GO" id="GO:0004930">
    <property type="term" value="F:G protein-coupled receptor activity"/>
    <property type="evidence" value="ECO:0007669"/>
    <property type="project" value="UniProtKB-KW"/>
</dbReference>
<dbReference type="PRINTS" id="PR00237">
    <property type="entry name" value="GPCRRHODOPSN"/>
</dbReference>
<evidence type="ECO:0000256" key="9">
    <source>
        <dbReference type="ARBA" id="ARBA00023170"/>
    </source>
</evidence>
<dbReference type="Gene3D" id="1.20.1070.10">
    <property type="entry name" value="Rhodopsin 7-helix transmembrane proteins"/>
    <property type="match status" value="1"/>
</dbReference>
<keyword evidence="9 12" id="KW-0675">Receptor</keyword>
<feature type="transmembrane region" description="Helical" evidence="13">
    <location>
        <begin position="20"/>
        <end position="42"/>
    </location>
</feature>
<dbReference type="Proteomes" id="UP000594454">
    <property type="component" value="Chromosome 5"/>
</dbReference>
<dbReference type="AlphaFoldDB" id="A0A7R8UZL0"/>
<organism evidence="15 16">
    <name type="scientific">Hermetia illucens</name>
    <name type="common">Black soldier fly</name>
    <dbReference type="NCBI Taxonomy" id="343691"/>
    <lineage>
        <taxon>Eukaryota</taxon>
        <taxon>Metazoa</taxon>
        <taxon>Ecdysozoa</taxon>
        <taxon>Arthropoda</taxon>
        <taxon>Hexapoda</taxon>
        <taxon>Insecta</taxon>
        <taxon>Pterygota</taxon>
        <taxon>Neoptera</taxon>
        <taxon>Endopterygota</taxon>
        <taxon>Diptera</taxon>
        <taxon>Brachycera</taxon>
        <taxon>Stratiomyomorpha</taxon>
        <taxon>Stratiomyidae</taxon>
        <taxon>Hermetiinae</taxon>
        <taxon>Hermetia</taxon>
    </lineage>
</organism>
<evidence type="ECO:0000256" key="7">
    <source>
        <dbReference type="ARBA" id="ARBA00023136"/>
    </source>
</evidence>
<dbReference type="PRINTS" id="PR00663">
    <property type="entry name" value="GALANINR"/>
</dbReference>
<dbReference type="PANTHER" id="PTHR45695:SF23">
    <property type="entry name" value="GALANIN-LIKE G-PROTEIN COUPLED RECEPTOR NPR-9"/>
    <property type="match status" value="1"/>
</dbReference>
<dbReference type="SMART" id="SM01381">
    <property type="entry name" value="7TM_GPCR_Srsx"/>
    <property type="match status" value="1"/>
</dbReference>
<feature type="transmembrane region" description="Helical" evidence="13">
    <location>
        <begin position="181"/>
        <end position="202"/>
    </location>
</feature>
<dbReference type="PROSITE" id="PS50262">
    <property type="entry name" value="G_PROTEIN_RECEP_F1_2"/>
    <property type="match status" value="1"/>
</dbReference>
<feature type="transmembrane region" description="Helical" evidence="13">
    <location>
        <begin position="54"/>
        <end position="74"/>
    </location>
</feature>
<evidence type="ECO:0000256" key="4">
    <source>
        <dbReference type="ARBA" id="ARBA00022692"/>
    </source>
</evidence>
<dbReference type="InterPro" id="IPR000405">
    <property type="entry name" value="Galanin_rcpt"/>
</dbReference>
<keyword evidence="6 12" id="KW-0297">G-protein coupled receptor</keyword>
<evidence type="ECO:0000256" key="11">
    <source>
        <dbReference type="ARBA" id="ARBA00023224"/>
    </source>
</evidence>
<feature type="transmembrane region" description="Helical" evidence="13">
    <location>
        <begin position="270"/>
        <end position="290"/>
    </location>
</feature>
<evidence type="ECO:0000256" key="13">
    <source>
        <dbReference type="SAM" id="Phobius"/>
    </source>
</evidence>
<sequence length="332" mass="37531">MNETALEFNAIEELVSVVVPVFFGMIAVTGLFGNSLVILVVIANPQMRSTTNLLIVNLAVADLLFVIFCIPFTATDYVLSQWPFGDTWCKCVQYLIVLFAHASIYTLVLMSLDRYLAVVHPIRSRSIRTEKYTRMAITILWVVICTAFSPIAFMHGLDYCDSTEDTLCCRFLYTTYPMATFHITFMATSFIVPLVLISGLYIRMIIRLWTTVVGNKLSTESQKGRKRVTRLVVVVVVAFASLWFPIQVILVLKSVDMYSMDSTFKVLLQIFSQTLAYTSACINPLLYAFLSENFRKAFRKAIPCFTKYHGYRSGCQDLPRRSSAGINCTTSI</sequence>
<dbReference type="OMA" id="IWCRIVQ"/>
<keyword evidence="7 13" id="KW-0472">Membrane</keyword>
<dbReference type="OrthoDB" id="2132067at2759"/>
<evidence type="ECO:0000256" key="12">
    <source>
        <dbReference type="RuleBase" id="RU000688"/>
    </source>
</evidence>
<dbReference type="GO" id="GO:0005886">
    <property type="term" value="C:plasma membrane"/>
    <property type="evidence" value="ECO:0007669"/>
    <property type="project" value="UniProtKB-SubCell"/>
</dbReference>
<reference evidence="15 16" key="1">
    <citation type="submission" date="2020-11" db="EMBL/GenBank/DDBJ databases">
        <authorList>
            <person name="Wallbank WR R."/>
            <person name="Pardo Diaz C."/>
            <person name="Kozak K."/>
            <person name="Martin S."/>
            <person name="Jiggins C."/>
            <person name="Moest M."/>
            <person name="Warren A I."/>
            <person name="Generalovic N T."/>
            <person name="Byers J.R.P. K."/>
            <person name="Montejo-Kovacevich G."/>
            <person name="Yen C E."/>
        </authorList>
    </citation>
    <scope>NUCLEOTIDE SEQUENCE [LARGE SCALE GENOMIC DNA]</scope>
</reference>
<feature type="transmembrane region" description="Helical" evidence="13">
    <location>
        <begin position="231"/>
        <end position="250"/>
    </location>
</feature>
<protein>
    <recommendedName>
        <fullName evidence="14">G-protein coupled receptors family 1 profile domain-containing protein</fullName>
    </recommendedName>
</protein>
<dbReference type="Pfam" id="PF00001">
    <property type="entry name" value="7tm_1"/>
    <property type="match status" value="1"/>
</dbReference>
<keyword evidence="4 12" id="KW-0812">Transmembrane</keyword>
<dbReference type="EMBL" id="LR899013">
    <property type="protein sequence ID" value="CAD7089962.1"/>
    <property type="molecule type" value="Genomic_DNA"/>
</dbReference>
<evidence type="ECO:0000313" key="15">
    <source>
        <dbReference type="EMBL" id="CAD7089962.1"/>
    </source>
</evidence>
<evidence type="ECO:0000256" key="6">
    <source>
        <dbReference type="ARBA" id="ARBA00023040"/>
    </source>
</evidence>
<name>A0A7R8UZL0_HERIL</name>
<evidence type="ECO:0000256" key="3">
    <source>
        <dbReference type="ARBA" id="ARBA00022475"/>
    </source>
</evidence>
<dbReference type="FunCoup" id="A0A7R8UZL0">
    <property type="interactions" value="30"/>
</dbReference>
<keyword evidence="16" id="KW-1185">Reference proteome</keyword>
<dbReference type="PANTHER" id="PTHR45695">
    <property type="entry name" value="LEUCOKININ RECEPTOR-RELATED"/>
    <property type="match status" value="1"/>
</dbReference>
<keyword evidence="10" id="KW-0325">Glycoprotein</keyword>
<dbReference type="PROSITE" id="PS00237">
    <property type="entry name" value="G_PROTEIN_RECEP_F1_1"/>
    <property type="match status" value="1"/>
</dbReference>
<evidence type="ECO:0000313" key="16">
    <source>
        <dbReference type="Proteomes" id="UP000594454"/>
    </source>
</evidence>
<evidence type="ECO:0000256" key="8">
    <source>
        <dbReference type="ARBA" id="ARBA00023157"/>
    </source>
</evidence>
<dbReference type="CDD" id="cd15096">
    <property type="entry name" value="7tmA_AstA_R_insect"/>
    <property type="match status" value="1"/>
</dbReference>
<evidence type="ECO:0000256" key="10">
    <source>
        <dbReference type="ARBA" id="ARBA00023180"/>
    </source>
</evidence>
<dbReference type="FunFam" id="1.20.1070.10:FF:000255">
    <property type="entry name" value="Allatostatin A receptor"/>
    <property type="match status" value="1"/>
</dbReference>
<dbReference type="SUPFAM" id="SSF81321">
    <property type="entry name" value="Family A G protein-coupled receptor-like"/>
    <property type="match status" value="1"/>
</dbReference>
<dbReference type="InParanoid" id="A0A7R8UZL0"/>
<keyword evidence="11 12" id="KW-0807">Transducer</keyword>
<evidence type="ECO:0000256" key="1">
    <source>
        <dbReference type="ARBA" id="ARBA00004651"/>
    </source>
</evidence>
<dbReference type="InterPro" id="IPR017452">
    <property type="entry name" value="GPCR_Rhodpsn_7TM"/>
</dbReference>
<feature type="transmembrane region" description="Helical" evidence="13">
    <location>
        <begin position="132"/>
        <end position="153"/>
    </location>
</feature>